<feature type="region of interest" description="Disordered" evidence="1">
    <location>
        <begin position="83"/>
        <end position="102"/>
    </location>
</feature>
<feature type="region of interest" description="Disordered" evidence="1">
    <location>
        <begin position="166"/>
        <end position="214"/>
    </location>
</feature>
<reference evidence="3" key="1">
    <citation type="journal article" date="2005" name="Nature">
        <title>The map-based sequence of the rice genome.</title>
        <authorList>
            <consortium name="International rice genome sequencing project (IRGSP)"/>
            <person name="Matsumoto T."/>
            <person name="Wu J."/>
            <person name="Kanamori H."/>
            <person name="Katayose Y."/>
            <person name="Fujisawa M."/>
            <person name="Namiki N."/>
            <person name="Mizuno H."/>
            <person name="Yamamoto K."/>
            <person name="Antonio B.A."/>
            <person name="Baba T."/>
            <person name="Sakata K."/>
            <person name="Nagamura Y."/>
            <person name="Aoki H."/>
            <person name="Arikawa K."/>
            <person name="Arita K."/>
            <person name="Bito T."/>
            <person name="Chiden Y."/>
            <person name="Fujitsuka N."/>
            <person name="Fukunaka R."/>
            <person name="Hamada M."/>
            <person name="Harada C."/>
            <person name="Hayashi A."/>
            <person name="Hijishita S."/>
            <person name="Honda M."/>
            <person name="Hosokawa S."/>
            <person name="Ichikawa Y."/>
            <person name="Idonuma A."/>
            <person name="Iijima M."/>
            <person name="Ikeda M."/>
            <person name="Ikeno M."/>
            <person name="Ito K."/>
            <person name="Ito S."/>
            <person name="Ito T."/>
            <person name="Ito Y."/>
            <person name="Ito Y."/>
            <person name="Iwabuchi A."/>
            <person name="Kamiya K."/>
            <person name="Karasawa W."/>
            <person name="Kurita K."/>
            <person name="Katagiri S."/>
            <person name="Kikuta A."/>
            <person name="Kobayashi H."/>
            <person name="Kobayashi N."/>
            <person name="Machita K."/>
            <person name="Maehara T."/>
            <person name="Masukawa M."/>
            <person name="Mizubayashi T."/>
            <person name="Mukai Y."/>
            <person name="Nagasaki H."/>
            <person name="Nagata Y."/>
            <person name="Naito S."/>
            <person name="Nakashima M."/>
            <person name="Nakama Y."/>
            <person name="Nakamichi Y."/>
            <person name="Nakamura M."/>
            <person name="Meguro A."/>
            <person name="Negishi M."/>
            <person name="Ohta I."/>
            <person name="Ohta T."/>
            <person name="Okamoto M."/>
            <person name="Ono N."/>
            <person name="Saji S."/>
            <person name="Sakaguchi M."/>
            <person name="Sakai K."/>
            <person name="Shibata M."/>
            <person name="Shimokawa T."/>
            <person name="Song J."/>
            <person name="Takazaki Y."/>
            <person name="Terasawa K."/>
            <person name="Tsugane M."/>
            <person name="Tsuji K."/>
            <person name="Ueda S."/>
            <person name="Waki K."/>
            <person name="Yamagata H."/>
            <person name="Yamamoto M."/>
            <person name="Yamamoto S."/>
            <person name="Yamane H."/>
            <person name="Yoshiki S."/>
            <person name="Yoshihara R."/>
            <person name="Yukawa K."/>
            <person name="Zhong H."/>
            <person name="Yano M."/>
            <person name="Yuan Q."/>
            <person name="Ouyang S."/>
            <person name="Liu J."/>
            <person name="Jones K.M."/>
            <person name="Gansberger K."/>
            <person name="Moffat K."/>
            <person name="Hill J."/>
            <person name="Bera J."/>
            <person name="Fadrosh D."/>
            <person name="Jin S."/>
            <person name="Johri S."/>
            <person name="Kim M."/>
            <person name="Overton L."/>
            <person name="Reardon M."/>
            <person name="Tsitrin T."/>
            <person name="Vuong H."/>
            <person name="Weaver B."/>
            <person name="Ciecko A."/>
            <person name="Tallon L."/>
            <person name="Jackson J."/>
            <person name="Pai G."/>
            <person name="Aken S.V."/>
            <person name="Utterback T."/>
            <person name="Reidmuller S."/>
            <person name="Feldblyum T."/>
            <person name="Hsiao J."/>
            <person name="Zismann V."/>
            <person name="Iobst S."/>
            <person name="de Vazeille A.R."/>
            <person name="Buell C.R."/>
            <person name="Ying K."/>
            <person name="Li Y."/>
            <person name="Lu T."/>
            <person name="Huang Y."/>
            <person name="Zhao Q."/>
            <person name="Feng Q."/>
            <person name="Zhang L."/>
            <person name="Zhu J."/>
            <person name="Weng Q."/>
            <person name="Mu J."/>
            <person name="Lu Y."/>
            <person name="Fan D."/>
            <person name="Liu Y."/>
            <person name="Guan J."/>
            <person name="Zhang Y."/>
            <person name="Yu S."/>
            <person name="Liu X."/>
            <person name="Zhang Y."/>
            <person name="Hong G."/>
            <person name="Han B."/>
            <person name="Choisne N."/>
            <person name="Demange N."/>
            <person name="Orjeda G."/>
            <person name="Samain S."/>
            <person name="Cattolico L."/>
            <person name="Pelletier E."/>
            <person name="Couloux A."/>
            <person name="Segurens B."/>
            <person name="Wincker P."/>
            <person name="D'Hont A."/>
            <person name="Scarpelli C."/>
            <person name="Weissenbach J."/>
            <person name="Salanoubat M."/>
            <person name="Quetier F."/>
            <person name="Yu Y."/>
            <person name="Kim H.R."/>
            <person name="Rambo T."/>
            <person name="Currie J."/>
            <person name="Collura K."/>
            <person name="Luo M."/>
            <person name="Yang T."/>
            <person name="Ammiraju J.S.S."/>
            <person name="Engler F."/>
            <person name="Soderlund C."/>
            <person name="Wing R.A."/>
            <person name="Palmer L.E."/>
            <person name="de la Bastide M."/>
            <person name="Spiegel L."/>
            <person name="Nascimento L."/>
            <person name="Zutavern T."/>
            <person name="O'Shaughnessy A."/>
            <person name="Dike S."/>
            <person name="Dedhia N."/>
            <person name="Preston R."/>
            <person name="Balija V."/>
            <person name="McCombie W.R."/>
            <person name="Chow T."/>
            <person name="Chen H."/>
            <person name="Chung M."/>
            <person name="Chen C."/>
            <person name="Shaw J."/>
            <person name="Wu H."/>
            <person name="Hsiao K."/>
            <person name="Chao Y."/>
            <person name="Chu M."/>
            <person name="Cheng C."/>
            <person name="Hour A."/>
            <person name="Lee P."/>
            <person name="Lin S."/>
            <person name="Lin Y."/>
            <person name="Liou J."/>
            <person name="Liu S."/>
            <person name="Hsing Y."/>
            <person name="Raghuvanshi S."/>
            <person name="Mohanty A."/>
            <person name="Bharti A.K."/>
            <person name="Gaur A."/>
            <person name="Gupta V."/>
            <person name="Kumar D."/>
            <person name="Ravi V."/>
            <person name="Vij S."/>
            <person name="Kapur A."/>
            <person name="Khurana P."/>
            <person name="Khurana P."/>
            <person name="Khurana J.P."/>
            <person name="Tyagi A.K."/>
            <person name="Gaikwad K."/>
            <person name="Singh A."/>
            <person name="Dalal V."/>
            <person name="Srivastava S."/>
            <person name="Dixit A."/>
            <person name="Pal A.K."/>
            <person name="Ghazi I.A."/>
            <person name="Yadav M."/>
            <person name="Pandit A."/>
            <person name="Bhargava A."/>
            <person name="Sureshbabu K."/>
            <person name="Batra K."/>
            <person name="Sharma T.R."/>
            <person name="Mohapatra T."/>
            <person name="Singh N.K."/>
            <person name="Messing J."/>
            <person name="Nelson A.B."/>
            <person name="Fuks G."/>
            <person name="Kavchok S."/>
            <person name="Keizer G."/>
            <person name="Linton E."/>
            <person name="Llaca V."/>
            <person name="Song R."/>
            <person name="Tanyolac B."/>
            <person name="Young S."/>
            <person name="Ho-Il K."/>
            <person name="Hahn J.H."/>
            <person name="Sangsakoo G."/>
            <person name="Vanavichit A."/>
            <person name="de Mattos Luiz.A.T."/>
            <person name="Zimmer P.D."/>
            <person name="Malone G."/>
            <person name="Dellagostin O."/>
            <person name="de Oliveira A.C."/>
            <person name="Bevan M."/>
            <person name="Bancroft I."/>
            <person name="Minx P."/>
            <person name="Cordum H."/>
            <person name="Wilson R."/>
            <person name="Cheng Z."/>
            <person name="Jin W."/>
            <person name="Jiang J."/>
            <person name="Leong S.A."/>
            <person name="Iwama H."/>
            <person name="Gojobori T."/>
            <person name="Itoh T."/>
            <person name="Niimura Y."/>
            <person name="Fujii Y."/>
            <person name="Habara T."/>
            <person name="Sakai H."/>
            <person name="Sato Y."/>
            <person name="Wilson G."/>
            <person name="Kumar K."/>
            <person name="McCouch S."/>
            <person name="Juretic N."/>
            <person name="Hoen D."/>
            <person name="Wright S."/>
            <person name="Bruskiewich R."/>
            <person name="Bureau T."/>
            <person name="Miyao A."/>
            <person name="Hirochika H."/>
            <person name="Nishikawa T."/>
            <person name="Kadowaki K."/>
            <person name="Sugiura M."/>
            <person name="Burr B."/>
            <person name="Sasaki T."/>
        </authorList>
    </citation>
    <scope>NUCLEOTIDE SEQUENCE [LARGE SCALE GENOMIC DNA]</scope>
    <source>
        <strain evidence="3">cv. Nipponbare</strain>
    </source>
</reference>
<reference evidence="3" key="2">
    <citation type="journal article" date="2008" name="Nucleic Acids Res.">
        <title>The rice annotation project database (RAP-DB): 2008 update.</title>
        <authorList>
            <consortium name="The rice annotation project (RAP)"/>
        </authorList>
    </citation>
    <scope>GENOME REANNOTATION</scope>
    <source>
        <strain evidence="3">cv. Nipponbare</strain>
    </source>
</reference>
<protein>
    <submittedName>
        <fullName evidence="2">Uncharacterized protein</fullName>
    </submittedName>
</protein>
<evidence type="ECO:0000313" key="3">
    <source>
        <dbReference type="Proteomes" id="UP000000763"/>
    </source>
</evidence>
<gene>
    <name evidence="2" type="primary">P0413H11.22</name>
</gene>
<dbReference type="AlphaFoldDB" id="Q6YWK3"/>
<evidence type="ECO:0000256" key="1">
    <source>
        <dbReference type="SAM" id="MobiDB-lite"/>
    </source>
</evidence>
<feature type="compositionally biased region" description="Gly residues" evidence="1">
    <location>
        <begin position="177"/>
        <end position="205"/>
    </location>
</feature>
<organism evidence="2 3">
    <name type="scientific">Oryza sativa subsp. japonica</name>
    <name type="common">Rice</name>
    <dbReference type="NCBI Taxonomy" id="39947"/>
    <lineage>
        <taxon>Eukaryota</taxon>
        <taxon>Viridiplantae</taxon>
        <taxon>Streptophyta</taxon>
        <taxon>Embryophyta</taxon>
        <taxon>Tracheophyta</taxon>
        <taxon>Spermatophyta</taxon>
        <taxon>Magnoliopsida</taxon>
        <taxon>Liliopsida</taxon>
        <taxon>Poales</taxon>
        <taxon>Poaceae</taxon>
        <taxon>BOP clade</taxon>
        <taxon>Oryzoideae</taxon>
        <taxon>Oryzeae</taxon>
        <taxon>Oryzinae</taxon>
        <taxon>Oryza</taxon>
        <taxon>Oryza sativa</taxon>
    </lineage>
</organism>
<dbReference type="EMBL" id="AP005757">
    <property type="protein sequence ID" value="BAD10628.1"/>
    <property type="molecule type" value="Genomic_DNA"/>
</dbReference>
<sequence>MQNSTNAGKFILKSSNTKRLIPLILHIFHPQTVQIHHLIYFTSQICIYFIKKKETVLLTSSKQQFIHSIQASHPSKLQFINSSSHQEEGGVAPSLRSRRRGRGGGVLAADVRVVDPSVGEVGEAVVGGAVAGVMDPDVVLGGRGRGEDDGLDGRRCRPVSWILASGRSGSGSVERASGGGEEGVEGNGEGGEGGGYGGGEGGGGEFEAAVERRA</sequence>
<evidence type="ECO:0000313" key="2">
    <source>
        <dbReference type="EMBL" id="BAD10628.1"/>
    </source>
</evidence>
<name>Q6YWK3_ORYSJ</name>
<proteinExistence type="predicted"/>
<dbReference type="Proteomes" id="UP000000763">
    <property type="component" value="Chromosome 8"/>
</dbReference>
<feature type="compositionally biased region" description="Low complexity" evidence="1">
    <location>
        <begin position="166"/>
        <end position="176"/>
    </location>
</feature>
<accession>Q6YWK3</accession>